<evidence type="ECO:0000313" key="2">
    <source>
        <dbReference type="Proteomes" id="UP000516437"/>
    </source>
</evidence>
<reference evidence="1 2" key="1">
    <citation type="journal article" date="2019" name="Plant Biotechnol. J.">
        <title>The red bayberry genome and genetic basis of sex determination.</title>
        <authorList>
            <person name="Jia H.M."/>
            <person name="Jia H.J."/>
            <person name="Cai Q.L."/>
            <person name="Wang Y."/>
            <person name="Zhao H.B."/>
            <person name="Yang W.F."/>
            <person name="Wang G.Y."/>
            <person name="Li Y.H."/>
            <person name="Zhan D.L."/>
            <person name="Shen Y.T."/>
            <person name="Niu Q.F."/>
            <person name="Chang L."/>
            <person name="Qiu J."/>
            <person name="Zhao L."/>
            <person name="Xie H.B."/>
            <person name="Fu W.Y."/>
            <person name="Jin J."/>
            <person name="Li X.W."/>
            <person name="Jiao Y."/>
            <person name="Zhou C.C."/>
            <person name="Tu T."/>
            <person name="Chai C.Y."/>
            <person name="Gao J.L."/>
            <person name="Fan L.J."/>
            <person name="van de Weg E."/>
            <person name="Wang J.Y."/>
            <person name="Gao Z.S."/>
        </authorList>
    </citation>
    <scope>NUCLEOTIDE SEQUENCE [LARGE SCALE GENOMIC DNA]</scope>
    <source>
        <tissue evidence="1">Leaves</tissue>
    </source>
</reference>
<gene>
    <name evidence="1" type="ORF">CJ030_MR2G024123</name>
</gene>
<evidence type="ECO:0000313" key="1">
    <source>
        <dbReference type="EMBL" id="KAB1223586.1"/>
    </source>
</evidence>
<proteinExistence type="predicted"/>
<comment type="caution">
    <text evidence="1">The sequence shown here is derived from an EMBL/GenBank/DDBJ whole genome shotgun (WGS) entry which is preliminary data.</text>
</comment>
<protein>
    <submittedName>
        <fullName evidence="1">Uncharacterized protein</fullName>
    </submittedName>
</protein>
<accession>A0A6A1WGS2</accession>
<dbReference type="EMBL" id="RXIC02000020">
    <property type="protein sequence ID" value="KAB1223586.1"/>
    <property type="molecule type" value="Genomic_DNA"/>
</dbReference>
<sequence length="127" mass="13352">MTSIDGDPAEHYSVSTNGLADMEDEDLFEINLEAVNSIPPPHYWDSYFTTSGSALLANCLLPISDVSGAVPIVSKDVPNAVPMVSKSSNVLSLAGAANLVVVAEPMPLGELLRLPFLAGAARRPMKA</sequence>
<organism evidence="1 2">
    <name type="scientific">Morella rubra</name>
    <name type="common">Chinese bayberry</name>
    <dbReference type="NCBI Taxonomy" id="262757"/>
    <lineage>
        <taxon>Eukaryota</taxon>
        <taxon>Viridiplantae</taxon>
        <taxon>Streptophyta</taxon>
        <taxon>Embryophyta</taxon>
        <taxon>Tracheophyta</taxon>
        <taxon>Spermatophyta</taxon>
        <taxon>Magnoliopsida</taxon>
        <taxon>eudicotyledons</taxon>
        <taxon>Gunneridae</taxon>
        <taxon>Pentapetalae</taxon>
        <taxon>rosids</taxon>
        <taxon>fabids</taxon>
        <taxon>Fagales</taxon>
        <taxon>Myricaceae</taxon>
        <taxon>Morella</taxon>
    </lineage>
</organism>
<dbReference type="AlphaFoldDB" id="A0A6A1WGS2"/>
<keyword evidence="2" id="KW-1185">Reference proteome</keyword>
<dbReference type="Proteomes" id="UP000516437">
    <property type="component" value="Chromosome 2"/>
</dbReference>
<dbReference type="OrthoDB" id="1938940at2759"/>
<name>A0A6A1WGS2_9ROSI</name>